<proteinExistence type="inferred from homology"/>
<protein>
    <recommendedName>
        <fullName evidence="7">UDP-3-O-acylglucosamine N-acyltransferase</fullName>
        <ecNumber evidence="7">2.3.1.191</ecNumber>
    </recommendedName>
</protein>
<evidence type="ECO:0000256" key="4">
    <source>
        <dbReference type="ARBA" id="ARBA00022737"/>
    </source>
</evidence>
<keyword evidence="2 7" id="KW-0441">Lipid A biosynthesis</keyword>
<dbReference type="EC" id="2.3.1.191" evidence="7"/>
<dbReference type="Gene3D" id="3.40.1390.10">
    <property type="entry name" value="MurE/MurF, N-terminal domain"/>
    <property type="match status" value="1"/>
</dbReference>
<dbReference type="InterPro" id="IPR011004">
    <property type="entry name" value="Trimer_LpxA-like_sf"/>
</dbReference>
<dbReference type="GO" id="GO:0009245">
    <property type="term" value="P:lipid A biosynthetic process"/>
    <property type="evidence" value="ECO:0007669"/>
    <property type="project" value="UniProtKB-UniRule"/>
</dbReference>
<comment type="subunit">
    <text evidence="7">Homotrimer.</text>
</comment>
<comment type="caution">
    <text evidence="10">The sequence shown here is derived from an EMBL/GenBank/DDBJ whole genome shotgun (WGS) entry which is preliminary data.</text>
</comment>
<keyword evidence="5 7" id="KW-0443">Lipid metabolism</keyword>
<dbReference type="EMBL" id="DRMS01000490">
    <property type="protein sequence ID" value="HFC93712.1"/>
    <property type="molecule type" value="Genomic_DNA"/>
</dbReference>
<evidence type="ECO:0000256" key="6">
    <source>
        <dbReference type="ARBA" id="ARBA00023315"/>
    </source>
</evidence>
<dbReference type="PANTHER" id="PTHR43378:SF2">
    <property type="entry name" value="UDP-3-O-ACYLGLUCOSAMINE N-ACYLTRANSFERASE 1, MITOCHONDRIAL-RELATED"/>
    <property type="match status" value="1"/>
</dbReference>
<evidence type="ECO:0000256" key="2">
    <source>
        <dbReference type="ARBA" id="ARBA00022556"/>
    </source>
</evidence>
<organism evidence="10">
    <name type="scientific">Leucothrix mucor</name>
    <dbReference type="NCBI Taxonomy" id="45248"/>
    <lineage>
        <taxon>Bacteria</taxon>
        <taxon>Pseudomonadati</taxon>
        <taxon>Pseudomonadota</taxon>
        <taxon>Gammaproteobacteria</taxon>
        <taxon>Thiotrichales</taxon>
        <taxon>Thiotrichaceae</taxon>
        <taxon>Leucothrix</taxon>
    </lineage>
</organism>
<comment type="similarity">
    <text evidence="7">Belongs to the transferase hexapeptide repeat family. LpxD subfamily.</text>
</comment>
<evidence type="ECO:0000259" key="8">
    <source>
        <dbReference type="Pfam" id="PF04613"/>
    </source>
</evidence>
<evidence type="ECO:0000256" key="3">
    <source>
        <dbReference type="ARBA" id="ARBA00022679"/>
    </source>
</evidence>
<evidence type="ECO:0000256" key="5">
    <source>
        <dbReference type="ARBA" id="ARBA00023098"/>
    </source>
</evidence>
<dbReference type="GO" id="GO:0016410">
    <property type="term" value="F:N-acyltransferase activity"/>
    <property type="evidence" value="ECO:0007669"/>
    <property type="project" value="InterPro"/>
</dbReference>
<dbReference type="InterPro" id="IPR018357">
    <property type="entry name" value="Hexapep_transf_CS"/>
</dbReference>
<comment type="catalytic activity">
    <reaction evidence="7">
        <text>a UDP-3-O-[(3R)-3-hydroxyacyl]-alpha-D-glucosamine + a (3R)-hydroxyacyl-[ACP] = a UDP-2-N,3-O-bis[(3R)-3-hydroxyacyl]-alpha-D-glucosamine + holo-[ACP] + H(+)</text>
        <dbReference type="Rhea" id="RHEA:53836"/>
        <dbReference type="Rhea" id="RHEA-COMP:9685"/>
        <dbReference type="Rhea" id="RHEA-COMP:9945"/>
        <dbReference type="ChEBI" id="CHEBI:15378"/>
        <dbReference type="ChEBI" id="CHEBI:64479"/>
        <dbReference type="ChEBI" id="CHEBI:78827"/>
        <dbReference type="ChEBI" id="CHEBI:137740"/>
        <dbReference type="ChEBI" id="CHEBI:137748"/>
        <dbReference type="EC" id="2.3.1.191"/>
    </reaction>
</comment>
<feature type="active site" description="Proton acceptor" evidence="7">
    <location>
        <position position="240"/>
    </location>
</feature>
<name>A0A7V2WWI3_LEUMU</name>
<dbReference type="CDD" id="cd03352">
    <property type="entry name" value="LbH_LpxD"/>
    <property type="match status" value="1"/>
</dbReference>
<feature type="domain" description="UDP-3-O-[3-hydroxymyristoyl] glucosamine N-acyltransferase non-repeat region" evidence="8">
    <location>
        <begin position="22"/>
        <end position="89"/>
    </location>
</feature>
<dbReference type="HAMAP" id="MF_00523">
    <property type="entry name" value="LpxD"/>
    <property type="match status" value="1"/>
</dbReference>
<comment type="pathway">
    <text evidence="7">Bacterial outer membrane biogenesis; LPS lipid A biosynthesis.</text>
</comment>
<evidence type="ECO:0000256" key="7">
    <source>
        <dbReference type="HAMAP-Rule" id="MF_00523"/>
    </source>
</evidence>
<feature type="domain" description="Mannose-1-phosphate guanyltransferase C-terminal" evidence="9">
    <location>
        <begin position="103"/>
        <end position="182"/>
    </location>
</feature>
<dbReference type="Pfam" id="PF04613">
    <property type="entry name" value="LpxD"/>
    <property type="match status" value="1"/>
</dbReference>
<dbReference type="NCBIfam" id="NF002060">
    <property type="entry name" value="PRK00892.1"/>
    <property type="match status" value="1"/>
</dbReference>
<dbReference type="InterPro" id="IPR020573">
    <property type="entry name" value="UDP_GlcNAc_AcTrfase_non-rep"/>
</dbReference>
<dbReference type="GO" id="GO:0103118">
    <property type="term" value="F:UDP-3-O-[(3R)-3-hydroxyacyl]-glucosamine N-acyltransferase activity"/>
    <property type="evidence" value="ECO:0007669"/>
    <property type="project" value="UniProtKB-EC"/>
</dbReference>
<comment type="function">
    <text evidence="7">Catalyzes the N-acylation of UDP-3-O-acylglucosamine using 3-hydroxyacyl-ACP as the acyl donor. Is involved in the biosynthesis of lipid A, a phosphorylated glycolipid that anchors the lipopolysaccharide to the outer membrane of the cell.</text>
</comment>
<keyword evidence="4 7" id="KW-0677">Repeat</keyword>
<dbReference type="Gene3D" id="1.20.5.170">
    <property type="match status" value="1"/>
</dbReference>
<evidence type="ECO:0000256" key="1">
    <source>
        <dbReference type="ARBA" id="ARBA00022516"/>
    </source>
</evidence>
<dbReference type="NCBIfam" id="TIGR01853">
    <property type="entry name" value="lipid_A_lpxD"/>
    <property type="match status" value="1"/>
</dbReference>
<dbReference type="SUPFAM" id="SSF51161">
    <property type="entry name" value="Trimeric LpxA-like enzymes"/>
    <property type="match status" value="1"/>
</dbReference>
<gene>
    <name evidence="7 10" type="primary">lpxD</name>
    <name evidence="10" type="ORF">ENJ51_12975</name>
</gene>
<reference evidence="10" key="1">
    <citation type="journal article" date="2020" name="mSystems">
        <title>Genome- and Community-Level Interaction Insights into Carbon Utilization and Element Cycling Functions of Hydrothermarchaeota in Hydrothermal Sediment.</title>
        <authorList>
            <person name="Zhou Z."/>
            <person name="Liu Y."/>
            <person name="Xu W."/>
            <person name="Pan J."/>
            <person name="Luo Z.H."/>
            <person name="Li M."/>
        </authorList>
    </citation>
    <scope>NUCLEOTIDE SEQUENCE [LARGE SCALE GENOMIC DNA]</scope>
    <source>
        <strain evidence="10">HyVt-493</strain>
    </source>
</reference>
<evidence type="ECO:0000259" key="9">
    <source>
        <dbReference type="Pfam" id="PF25087"/>
    </source>
</evidence>
<dbReference type="InterPro" id="IPR007691">
    <property type="entry name" value="LpxD"/>
</dbReference>
<evidence type="ECO:0000313" key="10">
    <source>
        <dbReference type="EMBL" id="HFC93712.1"/>
    </source>
</evidence>
<keyword evidence="6 7" id="KW-0012">Acyltransferase</keyword>
<dbReference type="UniPathway" id="UPA00973"/>
<dbReference type="PROSITE" id="PS00101">
    <property type="entry name" value="HEXAPEP_TRANSFERASES"/>
    <property type="match status" value="2"/>
</dbReference>
<keyword evidence="1 7" id="KW-0444">Lipid biosynthesis</keyword>
<dbReference type="InterPro" id="IPR056729">
    <property type="entry name" value="GMPPB_C"/>
</dbReference>
<keyword evidence="3 7" id="KW-0808">Transferase</keyword>
<sequence>MTTLTLSELAKITASKLQGDPDLILTGISSLEAAIEGEISFATGRKYLSQLNRCNASAVIINADLAENYHADNILINKSPYLAYAQAIAAFHPEPAIQASIHPSSVIATSASIAESASIGAHVVIGENVTIADAVIIEAGSIINEHCSIGQNTHLHANVTLYANTQIGQNTRLHSGVVIGADGFGYAPNQQEWYKIKQVGNVIIGNDVEIGANTTIDCAALGSTLIEDGVKLDNLIQIGHNVHIGEHSAIAACVAIAGSATIGKRCQIGGASAIAGHLTIADDVIITGMSMVIRSIKSAGVYSSGMPANENHKWRKNIIRFTQLDKMAQKIRQLEKLIKS</sequence>
<accession>A0A7V2WWI3</accession>
<dbReference type="PANTHER" id="PTHR43378">
    <property type="entry name" value="UDP-3-O-ACYLGLUCOSAMINE N-ACYLTRANSFERASE"/>
    <property type="match status" value="1"/>
</dbReference>
<dbReference type="Gene3D" id="2.160.10.10">
    <property type="entry name" value="Hexapeptide repeat proteins"/>
    <property type="match status" value="1"/>
</dbReference>
<dbReference type="Pfam" id="PF25087">
    <property type="entry name" value="GMPPB_C"/>
    <property type="match status" value="1"/>
</dbReference>
<dbReference type="GO" id="GO:0016020">
    <property type="term" value="C:membrane"/>
    <property type="evidence" value="ECO:0007669"/>
    <property type="project" value="GOC"/>
</dbReference>
<dbReference type="AlphaFoldDB" id="A0A7V2WWI3"/>
<dbReference type="Proteomes" id="UP000885750">
    <property type="component" value="Unassembled WGS sequence"/>
</dbReference>